<evidence type="ECO:0000256" key="13">
    <source>
        <dbReference type="RuleBase" id="RU004016"/>
    </source>
</evidence>
<name>A0ABV1SE71_9RHOB</name>
<keyword evidence="17" id="KW-1185">Reference proteome</keyword>
<comment type="similarity">
    <text evidence="3 13">Belongs to the peptidase S11 family.</text>
</comment>
<proteinExistence type="inferred from homology"/>
<dbReference type="Pfam" id="PF07943">
    <property type="entry name" value="PBP5_C"/>
    <property type="match status" value="1"/>
</dbReference>
<evidence type="ECO:0000313" key="16">
    <source>
        <dbReference type="EMBL" id="MER5171191.1"/>
    </source>
</evidence>
<evidence type="ECO:0000313" key="17">
    <source>
        <dbReference type="Proteomes" id="UP001438953"/>
    </source>
</evidence>
<feature type="signal peptide" evidence="14">
    <location>
        <begin position="1"/>
        <end position="36"/>
    </location>
</feature>
<dbReference type="Gene3D" id="3.40.710.10">
    <property type="entry name" value="DD-peptidase/beta-lactamase superfamily"/>
    <property type="match status" value="1"/>
</dbReference>
<gene>
    <name evidence="16" type="ORF">VSX56_05315</name>
</gene>
<evidence type="ECO:0000256" key="10">
    <source>
        <dbReference type="ARBA" id="ARBA00022984"/>
    </source>
</evidence>
<dbReference type="InterPro" id="IPR012907">
    <property type="entry name" value="Peptidase_S11_C"/>
</dbReference>
<dbReference type="InterPro" id="IPR001967">
    <property type="entry name" value="Peptidase_S11_N"/>
</dbReference>
<organism evidence="16 17">
    <name type="scientific">Thioclava kandeliae</name>
    <dbReference type="NCBI Taxonomy" id="3070818"/>
    <lineage>
        <taxon>Bacteria</taxon>
        <taxon>Pseudomonadati</taxon>
        <taxon>Pseudomonadota</taxon>
        <taxon>Alphaproteobacteria</taxon>
        <taxon>Rhodobacterales</taxon>
        <taxon>Paracoccaceae</taxon>
        <taxon>Thioclava</taxon>
    </lineage>
</organism>
<keyword evidence="6" id="KW-0645">Protease</keyword>
<dbReference type="SUPFAM" id="SSF56601">
    <property type="entry name" value="beta-lactamase/transpeptidase-like"/>
    <property type="match status" value="1"/>
</dbReference>
<feature type="chain" id="PRO_5045689101" description="serine-type D-Ala-D-Ala carboxypeptidase" evidence="14">
    <location>
        <begin position="37"/>
        <end position="411"/>
    </location>
</feature>
<evidence type="ECO:0000256" key="8">
    <source>
        <dbReference type="ARBA" id="ARBA00022801"/>
    </source>
</evidence>
<accession>A0ABV1SE71</accession>
<evidence type="ECO:0000256" key="12">
    <source>
        <dbReference type="ARBA" id="ARBA00034000"/>
    </source>
</evidence>
<dbReference type="InterPro" id="IPR012338">
    <property type="entry name" value="Beta-lactam/transpept-like"/>
</dbReference>
<dbReference type="Gene3D" id="2.60.410.10">
    <property type="entry name" value="D-Ala-D-Ala carboxypeptidase, C-terminal domain"/>
    <property type="match status" value="1"/>
</dbReference>
<sequence length="411" mass="42749">MNSPKVSLSGLTPKSLLTGAALLCLALGTGAGGAPAAAQEAAAPLTAEQAPVTALPGAPEAPALPDVASYVLMDAQTGTVLASKGAGLLRAPASLTKMMTAYLTYQALAQGRVREDQVVPVSNAAWKATGSRMFLDPSAKVTIDQLLHGLIIQSGNDAAVALAEAVGGSQEAFVLAMNAEAKTLGLADTHYTNVSGLPQGDIHTSALDVAKLSHAIIRDYPQFLEISAQKEYTFDNITQRSWNPVLFKDASVDGLKTGLTDAAGHCIAATASRNGRRLIAVEMGAPDWDSGTTASEVLLDYGYHFFENAQVVTAGTKLGELDDPRFDPEQIPVGAAEDMTMSVPSALMKSVETTVSFNPQIPEELPAGARVGTITYSSNGTVLAQVPAVTLTKGIDASFMTKIMRKLHSAL</sequence>
<keyword evidence="10" id="KW-0573">Peptidoglycan synthesis</keyword>
<dbReference type="PANTHER" id="PTHR21581">
    <property type="entry name" value="D-ALANYL-D-ALANINE CARBOXYPEPTIDASE"/>
    <property type="match status" value="1"/>
</dbReference>
<dbReference type="SUPFAM" id="SSF69189">
    <property type="entry name" value="Penicillin-binding protein associated domain"/>
    <property type="match status" value="1"/>
</dbReference>
<evidence type="ECO:0000256" key="1">
    <source>
        <dbReference type="ARBA" id="ARBA00003217"/>
    </source>
</evidence>
<dbReference type="Pfam" id="PF00768">
    <property type="entry name" value="Peptidase_S11"/>
    <property type="match status" value="1"/>
</dbReference>
<dbReference type="InterPro" id="IPR015956">
    <property type="entry name" value="Peniciliin-bd_prot_C_sf"/>
</dbReference>
<evidence type="ECO:0000256" key="14">
    <source>
        <dbReference type="SAM" id="SignalP"/>
    </source>
</evidence>
<evidence type="ECO:0000259" key="15">
    <source>
        <dbReference type="SMART" id="SM00936"/>
    </source>
</evidence>
<keyword evidence="8 16" id="KW-0378">Hydrolase</keyword>
<keyword evidence="11" id="KW-0961">Cell wall biogenesis/degradation</keyword>
<keyword evidence="7 14" id="KW-0732">Signal</keyword>
<dbReference type="PANTHER" id="PTHR21581:SF6">
    <property type="entry name" value="TRAFFICKING PROTEIN PARTICLE COMPLEX SUBUNIT 12"/>
    <property type="match status" value="1"/>
</dbReference>
<dbReference type="RefSeq" id="WP_349295341.1">
    <property type="nucleotide sequence ID" value="NZ_JAYWLC010000003.1"/>
</dbReference>
<comment type="pathway">
    <text evidence="2">Cell wall biogenesis; peptidoglycan biosynthesis.</text>
</comment>
<reference evidence="16 17" key="2">
    <citation type="submission" date="2024-06" db="EMBL/GenBank/DDBJ databases">
        <title>Thioclava kandeliae sp. nov. from a rhizosphere soil sample of Kandelia candel in a mangrove.</title>
        <authorList>
            <person name="Mu T."/>
        </authorList>
    </citation>
    <scope>NUCLEOTIDE SEQUENCE [LARGE SCALE GENOMIC DNA]</scope>
    <source>
        <strain evidence="16 17">CPCC 100088</strain>
    </source>
</reference>
<dbReference type="InterPro" id="IPR037167">
    <property type="entry name" value="Peptidase_S11_C_sf"/>
</dbReference>
<keyword evidence="5 16" id="KW-0121">Carboxypeptidase</keyword>
<comment type="catalytic activity">
    <reaction evidence="12">
        <text>Preferential cleavage: (Ac)2-L-Lys-D-Ala-|-D-Ala. Also transpeptidation of peptidyl-alanyl moieties that are N-acyl substituents of D-alanine.</text>
        <dbReference type="EC" id="3.4.16.4"/>
    </reaction>
</comment>
<dbReference type="EC" id="3.4.16.4" evidence="4"/>
<dbReference type="PRINTS" id="PR00725">
    <property type="entry name" value="DADACBPTASE1"/>
</dbReference>
<evidence type="ECO:0000256" key="2">
    <source>
        <dbReference type="ARBA" id="ARBA00004752"/>
    </source>
</evidence>
<dbReference type="SMART" id="SM00936">
    <property type="entry name" value="PBP5_C"/>
    <property type="match status" value="1"/>
</dbReference>
<evidence type="ECO:0000256" key="11">
    <source>
        <dbReference type="ARBA" id="ARBA00023316"/>
    </source>
</evidence>
<evidence type="ECO:0000256" key="9">
    <source>
        <dbReference type="ARBA" id="ARBA00022960"/>
    </source>
</evidence>
<protein>
    <recommendedName>
        <fullName evidence="4">serine-type D-Ala-D-Ala carboxypeptidase</fullName>
        <ecNumber evidence="4">3.4.16.4</ecNumber>
    </recommendedName>
</protein>
<comment type="caution">
    <text evidence="16">The sequence shown here is derived from an EMBL/GenBank/DDBJ whole genome shotgun (WGS) entry which is preliminary data.</text>
</comment>
<evidence type="ECO:0000256" key="5">
    <source>
        <dbReference type="ARBA" id="ARBA00022645"/>
    </source>
</evidence>
<keyword evidence="9" id="KW-0133">Cell shape</keyword>
<evidence type="ECO:0000256" key="4">
    <source>
        <dbReference type="ARBA" id="ARBA00012448"/>
    </source>
</evidence>
<reference evidence="16 17" key="1">
    <citation type="submission" date="2024-01" db="EMBL/GenBank/DDBJ databases">
        <authorList>
            <person name="Deng Y."/>
            <person name="Su J."/>
        </authorList>
    </citation>
    <scope>NUCLEOTIDE SEQUENCE [LARGE SCALE GENOMIC DNA]</scope>
    <source>
        <strain evidence="16 17">CPCC 100088</strain>
    </source>
</reference>
<evidence type="ECO:0000256" key="7">
    <source>
        <dbReference type="ARBA" id="ARBA00022729"/>
    </source>
</evidence>
<dbReference type="InterPro" id="IPR018044">
    <property type="entry name" value="Peptidase_S11"/>
</dbReference>
<dbReference type="GO" id="GO:0004180">
    <property type="term" value="F:carboxypeptidase activity"/>
    <property type="evidence" value="ECO:0007669"/>
    <property type="project" value="UniProtKB-KW"/>
</dbReference>
<dbReference type="EMBL" id="JAYWLC010000003">
    <property type="protein sequence ID" value="MER5171191.1"/>
    <property type="molecule type" value="Genomic_DNA"/>
</dbReference>
<dbReference type="Proteomes" id="UP001438953">
    <property type="component" value="Unassembled WGS sequence"/>
</dbReference>
<evidence type="ECO:0000256" key="3">
    <source>
        <dbReference type="ARBA" id="ARBA00007164"/>
    </source>
</evidence>
<evidence type="ECO:0000256" key="6">
    <source>
        <dbReference type="ARBA" id="ARBA00022670"/>
    </source>
</evidence>
<comment type="function">
    <text evidence="1">Removes C-terminal D-alanyl residues from sugar-peptide cell wall precursors.</text>
</comment>
<feature type="domain" description="Peptidase S11 D-Ala-D-Ala carboxypeptidase A C-terminal" evidence="15">
    <location>
        <begin position="306"/>
        <end position="393"/>
    </location>
</feature>